<keyword evidence="3" id="KW-1185">Reference proteome</keyword>
<dbReference type="Pfam" id="PF02190">
    <property type="entry name" value="LON_substr_bdg"/>
    <property type="match status" value="1"/>
</dbReference>
<feature type="domain" description="Lon N-terminal" evidence="1">
    <location>
        <begin position="21"/>
        <end position="216"/>
    </location>
</feature>
<dbReference type="InterPro" id="IPR046336">
    <property type="entry name" value="Lon_prtase_N_sf"/>
</dbReference>
<evidence type="ECO:0000313" key="2">
    <source>
        <dbReference type="EMBL" id="SNB65714.1"/>
    </source>
</evidence>
<reference evidence="3" key="1">
    <citation type="submission" date="2017-06" db="EMBL/GenBank/DDBJ databases">
        <authorList>
            <person name="Varghese N."/>
            <person name="Submissions S."/>
        </authorList>
    </citation>
    <scope>NUCLEOTIDE SEQUENCE [LARGE SCALE GENOMIC DNA]</scope>
    <source>
        <strain evidence="3">DSM 137</strain>
    </source>
</reference>
<proteinExistence type="predicted"/>
<dbReference type="InterPro" id="IPR003111">
    <property type="entry name" value="Lon_prtase_N"/>
</dbReference>
<dbReference type="PANTHER" id="PTHR46732">
    <property type="entry name" value="ATP-DEPENDENT PROTEASE LA (LON) DOMAIN PROTEIN"/>
    <property type="match status" value="1"/>
</dbReference>
<dbReference type="InterPro" id="IPR015947">
    <property type="entry name" value="PUA-like_sf"/>
</dbReference>
<dbReference type="PROSITE" id="PS51787">
    <property type="entry name" value="LON_N"/>
    <property type="match status" value="1"/>
</dbReference>
<evidence type="ECO:0000259" key="1">
    <source>
        <dbReference type="PROSITE" id="PS51787"/>
    </source>
</evidence>
<dbReference type="Gene3D" id="2.30.130.40">
    <property type="entry name" value="LON domain-like"/>
    <property type="match status" value="1"/>
</dbReference>
<organism evidence="2 3">
    <name type="scientific">Rhodoblastus acidophilus</name>
    <name type="common">Rhodopseudomonas acidophila</name>
    <dbReference type="NCBI Taxonomy" id="1074"/>
    <lineage>
        <taxon>Bacteria</taxon>
        <taxon>Pseudomonadati</taxon>
        <taxon>Pseudomonadota</taxon>
        <taxon>Alphaproteobacteria</taxon>
        <taxon>Hyphomicrobiales</taxon>
        <taxon>Rhodoblastaceae</taxon>
        <taxon>Rhodoblastus</taxon>
    </lineage>
</organism>
<dbReference type="SUPFAM" id="SSF88697">
    <property type="entry name" value="PUA domain-like"/>
    <property type="match status" value="1"/>
</dbReference>
<evidence type="ECO:0000313" key="3">
    <source>
        <dbReference type="Proteomes" id="UP000198418"/>
    </source>
</evidence>
<dbReference type="SMART" id="SM00464">
    <property type="entry name" value="LON"/>
    <property type="match status" value="1"/>
</dbReference>
<name>A0A212R145_RHOAC</name>
<dbReference type="AlphaFoldDB" id="A0A212R145"/>
<sequence length="227" mass="24822">MGSRMSMNKPYRAPAELPAELPLFPLTGAILLPGGQLPLNIFEPRYLAMFDDAMKGERLIGMIQPSDDRDGAPGETPPLRAIGAAGRITQLSETGDGRYFVVLSGVARFRLVEELPVEAPYRRARVDFSDFSDDFAPEETISSDRRDVLNVVAFDLSKALKLEIARKDIEAMPDFDMISVFSMIGPFSPSEKQALLEASGLAGRADLLLALAELALSRATHSDRPLQ</sequence>
<dbReference type="EMBL" id="FYDG01000002">
    <property type="protein sequence ID" value="SNB65714.1"/>
    <property type="molecule type" value="Genomic_DNA"/>
</dbReference>
<accession>A0A212R145</accession>
<dbReference type="Proteomes" id="UP000198418">
    <property type="component" value="Unassembled WGS sequence"/>
</dbReference>
<dbReference type="PANTHER" id="PTHR46732:SF8">
    <property type="entry name" value="ATP-DEPENDENT PROTEASE LA (LON) DOMAIN PROTEIN"/>
    <property type="match status" value="1"/>
</dbReference>
<gene>
    <name evidence="2" type="ORF">SAMN06265338_102295</name>
</gene>
<protein>
    <recommendedName>
        <fullName evidence="1">Lon N-terminal domain-containing protein</fullName>
    </recommendedName>
</protein>